<protein>
    <submittedName>
        <fullName evidence="1 3">Uncharacterized protein</fullName>
    </submittedName>
</protein>
<reference evidence="3" key="1">
    <citation type="submission" date="2017-02" db="UniProtKB">
        <authorList>
            <consortium name="WormBaseParasite"/>
        </authorList>
    </citation>
    <scope>IDENTIFICATION</scope>
</reference>
<dbReference type="AlphaFoldDB" id="A0A0N4VRC2"/>
<gene>
    <name evidence="1" type="ORF">EVEC_LOCUS12718</name>
</gene>
<evidence type="ECO:0000313" key="1">
    <source>
        <dbReference type="EMBL" id="VDD97967.1"/>
    </source>
</evidence>
<evidence type="ECO:0000313" key="3">
    <source>
        <dbReference type="WBParaSite" id="EVEC_0001358701-mRNA-1"/>
    </source>
</evidence>
<proteinExistence type="predicted"/>
<keyword evidence="2" id="KW-1185">Reference proteome</keyword>
<evidence type="ECO:0000313" key="2">
    <source>
        <dbReference type="Proteomes" id="UP000274131"/>
    </source>
</evidence>
<reference evidence="1 2" key="2">
    <citation type="submission" date="2018-10" db="EMBL/GenBank/DDBJ databases">
        <authorList>
            <consortium name="Pathogen Informatics"/>
        </authorList>
    </citation>
    <scope>NUCLEOTIDE SEQUENCE [LARGE SCALE GENOMIC DNA]</scope>
</reference>
<sequence length="57" mass="5612">MSSIIHPATASDAAASAAPAAPAAAAAPAIAAVGYDDNDGAKDEDYFNADDHILTHC</sequence>
<name>A0A0N4VRC2_ENTVE</name>
<dbReference type="EMBL" id="UXUI01016245">
    <property type="protein sequence ID" value="VDD97967.1"/>
    <property type="molecule type" value="Genomic_DNA"/>
</dbReference>
<organism evidence="3">
    <name type="scientific">Enterobius vermicularis</name>
    <name type="common">Human pinworm</name>
    <dbReference type="NCBI Taxonomy" id="51028"/>
    <lineage>
        <taxon>Eukaryota</taxon>
        <taxon>Metazoa</taxon>
        <taxon>Ecdysozoa</taxon>
        <taxon>Nematoda</taxon>
        <taxon>Chromadorea</taxon>
        <taxon>Rhabditida</taxon>
        <taxon>Spirurina</taxon>
        <taxon>Oxyuridomorpha</taxon>
        <taxon>Oxyuroidea</taxon>
        <taxon>Oxyuridae</taxon>
        <taxon>Enterobius</taxon>
    </lineage>
</organism>
<dbReference type="WBParaSite" id="EVEC_0001358701-mRNA-1">
    <property type="protein sequence ID" value="EVEC_0001358701-mRNA-1"/>
    <property type="gene ID" value="EVEC_0001358701"/>
</dbReference>
<accession>A0A0N4VRC2</accession>
<dbReference type="Proteomes" id="UP000274131">
    <property type="component" value="Unassembled WGS sequence"/>
</dbReference>